<feature type="compositionally biased region" description="Basic residues" evidence="3">
    <location>
        <begin position="1217"/>
        <end position="1226"/>
    </location>
</feature>
<feature type="region of interest" description="Disordered" evidence="3">
    <location>
        <begin position="1"/>
        <end position="146"/>
    </location>
</feature>
<feature type="compositionally biased region" description="Acidic residues" evidence="3">
    <location>
        <begin position="52"/>
        <end position="66"/>
    </location>
</feature>
<feature type="compositionally biased region" description="Basic and acidic residues" evidence="3">
    <location>
        <begin position="987"/>
        <end position="999"/>
    </location>
</feature>
<feature type="compositionally biased region" description="Basic residues" evidence="3">
    <location>
        <begin position="976"/>
        <end position="986"/>
    </location>
</feature>
<feature type="compositionally biased region" description="Polar residues" evidence="3">
    <location>
        <begin position="681"/>
        <end position="707"/>
    </location>
</feature>
<dbReference type="GO" id="GO:0005654">
    <property type="term" value="C:nucleoplasm"/>
    <property type="evidence" value="ECO:0007669"/>
    <property type="project" value="TreeGrafter"/>
</dbReference>
<feature type="region of interest" description="Disordered" evidence="3">
    <location>
        <begin position="680"/>
        <end position="715"/>
    </location>
</feature>
<keyword evidence="5" id="KW-1185">Reference proteome</keyword>
<dbReference type="InterPro" id="IPR017956">
    <property type="entry name" value="AT_hook_DNA-bd_motif"/>
</dbReference>
<feature type="region of interest" description="Disordered" evidence="3">
    <location>
        <begin position="976"/>
        <end position="1005"/>
    </location>
</feature>
<dbReference type="Proteomes" id="UP000261380">
    <property type="component" value="Unplaced"/>
</dbReference>
<dbReference type="PANTHER" id="PTHR46147">
    <property type="entry name" value="HISTONE-LYSINE N-METHYLTRANSFERASE ASH1"/>
    <property type="match status" value="1"/>
</dbReference>
<reference evidence="4" key="1">
    <citation type="submission" date="2025-08" db="UniProtKB">
        <authorList>
            <consortium name="Ensembl"/>
        </authorList>
    </citation>
    <scope>IDENTIFICATION</scope>
</reference>
<reference evidence="4" key="2">
    <citation type="submission" date="2025-09" db="UniProtKB">
        <authorList>
            <consortium name="Ensembl"/>
        </authorList>
    </citation>
    <scope>IDENTIFICATION</scope>
</reference>
<protein>
    <submittedName>
        <fullName evidence="4">SET binding protein 1</fullName>
    </submittedName>
</protein>
<feature type="compositionally biased region" description="Basic and acidic residues" evidence="3">
    <location>
        <begin position="209"/>
        <end position="262"/>
    </location>
</feature>
<feature type="compositionally biased region" description="Basic and acidic residues" evidence="3">
    <location>
        <begin position="1"/>
        <end position="29"/>
    </location>
</feature>
<evidence type="ECO:0000313" key="4">
    <source>
        <dbReference type="Ensembl" id="ENSXCOP00000022545.1"/>
    </source>
</evidence>
<dbReference type="GeneTree" id="ENSGT00940000158784"/>
<dbReference type="Ensembl" id="ENSXCOT00000022821.1">
    <property type="protein sequence ID" value="ENSXCOP00000022545.1"/>
    <property type="gene ID" value="ENSXCOG00000016852.1"/>
</dbReference>
<sequence>MEPRDLVGSARPKEADLRGGRAGPSEEHQLAAGGAGPVHGDDVINGAASEGEGLEEQGEGLMEEQEFSIKEASFQEGSLKLKIQTTKRTKKPPKSLENYICPPEIRMTIRPPAGEGKGGRQGRTGGGAGAGRGPKDEERGPPRKRVSPPLFFLLLLYSLRVSNKSPGRGKGLQEVSEQLFGNIKRKYGRKDSQRIFANPQSADAPWGRQSERELESPANSEERQRYRQEGTAEQFQEAREERRKDEREQANIGRRGDEEERGMPVQAEDGKGRKRRRRPSVDESFSMEERSQQQTLDTPEKPPAGPPEPKIAHKIEAHKSDSRLSSQRDGSAERVEKAEKADRRDKAERAERGEAATCGPDQETDLNSNRVKKNPVGRPKSLTDSLKLREATYNQINKPSLDPPSAFPITPSSPLYTNTDSLTVHAPIKRKRGRPKKQPLLTVETIHEGTSTSPPSPLAKESNPGISRRRKMHTLNPLVHAASSSPSDCFNSLKVKRGRGHPRAVIKTKLGKMQSILNEILSGSSQNGSLALKSASAPVTSAMSAMATTIEARLGKQINVSKRGTIYIGKKRGRKPRAETQGSVALKASRDKPQMSLSMSSFYDSPAVPSTNSSPSSCALSLRASNTDATMPSLQPISALPTKPSGRGFLSGGWKLSPPRLLANSPSHLSEGASVKEVTLSPISESHSEETIPSDSGIGTDNNSTSDQTEKGPASRRRYSFDLCGFESPEAAALDTSTRGSRPRCERKVTAVDSYLSQQEKKQKHHRRKRKCMQTRDHLHFLSELEEVVLKFQQLRVSHRLYTCYPQHPYPSIFRLNFHHYYPLSYDSYACDSGSYLRRSADLKAKRRRGRPAKAGEPITSKLPFVPGYGYALGGGNYYAAPYAMPYAPPLNLGYFPPTPPFYLPHHSLGPAPPSPFMRPAVPPPKAFLSSGHPKLQVGAKIRSANGPLQGPTVRSEALGSLSAGSAGGMAGVRLHKRKHKHKHKHKDEPLLSPRDRQELGGLFSGAKTNVRLGMLSERRDLAGQGSSKHLEKQRGNARGPNLGSGLGIFESDQLSGHALADGQFHSRQTAQPAKGFMSSYGSQSQRSEEASDLFSGLREDDCAGRSRRTRLAVFGDQGLMSFQTARQEPEQMNERSSPALTGKRHIMTFLFVSEEKALTLFDFKQCSMLQRRYKRSEVEQIQKDVRRMHSLNFDHVQKILRAKRLQRQAKTGNNVIKRRPGRPRKQPLEESTLGMPVLERCDNLPGRHSLRPSLALESQELPAHDSIAATIETVVHQARCVPPPGNKEGKRRGRGHSRDQLWAPAPQVLPKDSQLLPC</sequence>
<dbReference type="STRING" id="32473.ENSXCOP00000022545"/>
<name>A0A3B5MG11_9TELE</name>
<feature type="region of interest" description="Disordered" evidence="3">
    <location>
        <begin position="570"/>
        <end position="620"/>
    </location>
</feature>
<dbReference type="PANTHER" id="PTHR46147:SF2">
    <property type="entry name" value="SET-BINDING PROTEIN"/>
    <property type="match status" value="1"/>
</dbReference>
<feature type="region of interest" description="Disordered" evidence="3">
    <location>
        <begin position="1020"/>
        <end position="1043"/>
    </location>
</feature>
<evidence type="ECO:0000256" key="3">
    <source>
        <dbReference type="SAM" id="MobiDB-lite"/>
    </source>
</evidence>
<dbReference type="GO" id="GO:0003677">
    <property type="term" value="F:DNA binding"/>
    <property type="evidence" value="ECO:0007669"/>
    <property type="project" value="InterPro"/>
</dbReference>
<feature type="region of interest" description="Disordered" evidence="3">
    <location>
        <begin position="1209"/>
        <end position="1231"/>
    </location>
</feature>
<dbReference type="SMART" id="SM00384">
    <property type="entry name" value="AT_hook"/>
    <property type="match status" value="4"/>
</dbReference>
<feature type="region of interest" description="Disordered" evidence="3">
    <location>
        <begin position="1070"/>
        <end position="1091"/>
    </location>
</feature>
<keyword evidence="2" id="KW-0539">Nucleus</keyword>
<feature type="compositionally biased region" description="Gly residues" evidence="3">
    <location>
        <begin position="115"/>
        <end position="132"/>
    </location>
</feature>
<feature type="compositionally biased region" description="Basic and acidic residues" evidence="3">
    <location>
        <begin position="330"/>
        <end position="354"/>
    </location>
</feature>
<evidence type="ECO:0000256" key="1">
    <source>
        <dbReference type="ARBA" id="ARBA00004123"/>
    </source>
</evidence>
<feature type="region of interest" description="Disordered" evidence="3">
    <location>
        <begin position="1280"/>
        <end position="1319"/>
    </location>
</feature>
<dbReference type="GO" id="GO:0042800">
    <property type="term" value="F:histone H3K4 methyltransferase activity"/>
    <property type="evidence" value="ECO:0007669"/>
    <property type="project" value="TreeGrafter"/>
</dbReference>
<organism evidence="4 5">
    <name type="scientific">Xiphophorus couchianus</name>
    <name type="common">Monterrey platyfish</name>
    <dbReference type="NCBI Taxonomy" id="32473"/>
    <lineage>
        <taxon>Eukaryota</taxon>
        <taxon>Metazoa</taxon>
        <taxon>Chordata</taxon>
        <taxon>Craniata</taxon>
        <taxon>Vertebrata</taxon>
        <taxon>Euteleostomi</taxon>
        <taxon>Actinopterygii</taxon>
        <taxon>Neopterygii</taxon>
        <taxon>Teleostei</taxon>
        <taxon>Neoteleostei</taxon>
        <taxon>Acanthomorphata</taxon>
        <taxon>Ovalentaria</taxon>
        <taxon>Atherinomorphae</taxon>
        <taxon>Cyprinodontiformes</taxon>
        <taxon>Poeciliidae</taxon>
        <taxon>Poeciliinae</taxon>
        <taxon>Xiphophorus</taxon>
    </lineage>
</organism>
<feature type="region of interest" description="Disordered" evidence="3">
    <location>
        <begin position="186"/>
        <end position="383"/>
    </location>
</feature>
<dbReference type="GO" id="GO:0006355">
    <property type="term" value="P:regulation of DNA-templated transcription"/>
    <property type="evidence" value="ECO:0007669"/>
    <property type="project" value="TreeGrafter"/>
</dbReference>
<feature type="compositionally biased region" description="Basic and acidic residues" evidence="3">
    <location>
        <begin position="310"/>
        <end position="322"/>
    </location>
</feature>
<evidence type="ECO:0000313" key="5">
    <source>
        <dbReference type="Proteomes" id="UP000261380"/>
    </source>
</evidence>
<evidence type="ECO:0000256" key="2">
    <source>
        <dbReference type="ARBA" id="ARBA00023242"/>
    </source>
</evidence>
<feature type="compositionally biased region" description="Polar residues" evidence="3">
    <location>
        <begin position="595"/>
        <end position="620"/>
    </location>
</feature>
<comment type="subcellular location">
    <subcellularLocation>
        <location evidence="1">Nucleus</location>
    </subcellularLocation>
</comment>
<accession>A0A3B5MG11</accession>
<proteinExistence type="predicted"/>